<organism evidence="2 3">
    <name type="scientific">Hypholoma sublateritium (strain FD-334 SS-4)</name>
    <dbReference type="NCBI Taxonomy" id="945553"/>
    <lineage>
        <taxon>Eukaryota</taxon>
        <taxon>Fungi</taxon>
        <taxon>Dikarya</taxon>
        <taxon>Basidiomycota</taxon>
        <taxon>Agaricomycotina</taxon>
        <taxon>Agaricomycetes</taxon>
        <taxon>Agaricomycetidae</taxon>
        <taxon>Agaricales</taxon>
        <taxon>Agaricineae</taxon>
        <taxon>Strophariaceae</taxon>
        <taxon>Hypholoma</taxon>
    </lineage>
</organism>
<feature type="compositionally biased region" description="Basic and acidic residues" evidence="1">
    <location>
        <begin position="83"/>
        <end position="92"/>
    </location>
</feature>
<proteinExistence type="predicted"/>
<protein>
    <submittedName>
        <fullName evidence="2">Uncharacterized protein</fullName>
    </submittedName>
</protein>
<reference evidence="3" key="1">
    <citation type="submission" date="2014-04" db="EMBL/GenBank/DDBJ databases">
        <title>Evolutionary Origins and Diversification of the Mycorrhizal Mutualists.</title>
        <authorList>
            <consortium name="DOE Joint Genome Institute"/>
            <consortium name="Mycorrhizal Genomics Consortium"/>
            <person name="Kohler A."/>
            <person name="Kuo A."/>
            <person name="Nagy L.G."/>
            <person name="Floudas D."/>
            <person name="Copeland A."/>
            <person name="Barry K.W."/>
            <person name="Cichocki N."/>
            <person name="Veneault-Fourrey C."/>
            <person name="LaButti K."/>
            <person name="Lindquist E.A."/>
            <person name="Lipzen A."/>
            <person name="Lundell T."/>
            <person name="Morin E."/>
            <person name="Murat C."/>
            <person name="Riley R."/>
            <person name="Ohm R."/>
            <person name="Sun H."/>
            <person name="Tunlid A."/>
            <person name="Henrissat B."/>
            <person name="Grigoriev I.V."/>
            <person name="Hibbett D.S."/>
            <person name="Martin F."/>
        </authorList>
    </citation>
    <scope>NUCLEOTIDE SEQUENCE [LARGE SCALE GENOMIC DNA]</scope>
    <source>
        <strain evidence="3">FD-334 SS-4</strain>
    </source>
</reference>
<dbReference type="AlphaFoldDB" id="A0A0D2PSL6"/>
<accession>A0A0D2PSL6</accession>
<dbReference type="EMBL" id="KN817548">
    <property type="protein sequence ID" value="KJA22730.1"/>
    <property type="molecule type" value="Genomic_DNA"/>
</dbReference>
<evidence type="ECO:0000313" key="2">
    <source>
        <dbReference type="EMBL" id="KJA22730.1"/>
    </source>
</evidence>
<gene>
    <name evidence="2" type="ORF">HYPSUDRAFT_54815</name>
</gene>
<evidence type="ECO:0000313" key="3">
    <source>
        <dbReference type="Proteomes" id="UP000054270"/>
    </source>
</evidence>
<evidence type="ECO:0000256" key="1">
    <source>
        <dbReference type="SAM" id="MobiDB-lite"/>
    </source>
</evidence>
<feature type="region of interest" description="Disordered" evidence="1">
    <location>
        <begin position="71"/>
        <end position="92"/>
    </location>
</feature>
<dbReference type="Proteomes" id="UP000054270">
    <property type="component" value="Unassembled WGS sequence"/>
</dbReference>
<keyword evidence="3" id="KW-1185">Reference proteome</keyword>
<sequence>MRVGILTQRGRNYAWRAEAHAHTNAGTGHASERASGACARIGCAIADARHALSGSCALALASQTIRASAPPGLGSRKGQCAHVGRERATSRGVDGKKIAGGLAECVRTRARHAAQRAPRIQRNLPCPGGVRQRAAGIYRDEGCLDGPGHARPASVL</sequence>
<name>A0A0D2PSL6_HYPSF</name>